<dbReference type="OrthoDB" id="366214at2759"/>
<dbReference type="AlphaFoldDB" id="A0A5N5SSE9"/>
<dbReference type="EMBL" id="SEYY01020690">
    <property type="protein sequence ID" value="KAB7497113.1"/>
    <property type="molecule type" value="Genomic_DNA"/>
</dbReference>
<dbReference type="InterPro" id="IPR040055">
    <property type="entry name" value="Ribosomal_uS10m"/>
</dbReference>
<keyword evidence="10" id="KW-1185">Reference proteome</keyword>
<keyword evidence="5" id="KW-0687">Ribonucleoprotein</keyword>
<dbReference type="GO" id="GO:0005763">
    <property type="term" value="C:mitochondrial small ribosomal subunit"/>
    <property type="evidence" value="ECO:0007669"/>
    <property type="project" value="InterPro"/>
</dbReference>
<protein>
    <recommendedName>
        <fullName evidence="6">Small ribosomal subunit protein uS10m</fullName>
    </recommendedName>
    <alternativeName>
        <fullName evidence="7">28S ribosomal protein S10, mitochondrial</fullName>
    </alternativeName>
</protein>
<accession>A0A5N5SSE9</accession>
<evidence type="ECO:0000256" key="6">
    <source>
        <dbReference type="ARBA" id="ARBA00035261"/>
    </source>
</evidence>
<reference evidence="9 10" key="1">
    <citation type="journal article" date="2019" name="PLoS Biol.">
        <title>Sex chromosomes control vertical transmission of feminizing Wolbachia symbionts in an isopod.</title>
        <authorList>
            <person name="Becking T."/>
            <person name="Chebbi M.A."/>
            <person name="Giraud I."/>
            <person name="Moumen B."/>
            <person name="Laverre T."/>
            <person name="Caubet Y."/>
            <person name="Peccoud J."/>
            <person name="Gilbert C."/>
            <person name="Cordaux R."/>
        </authorList>
    </citation>
    <scope>NUCLEOTIDE SEQUENCE [LARGE SCALE GENOMIC DNA]</scope>
    <source>
        <strain evidence="9">ANa2</strain>
        <tissue evidence="9">Whole body excluding digestive tract and cuticle</tissue>
    </source>
</reference>
<dbReference type="PANTHER" id="PTHR13334:SF4">
    <property type="entry name" value="SMALL RIBOSOMAL SUBUNIT PROTEIN US10M"/>
    <property type="match status" value="1"/>
</dbReference>
<evidence type="ECO:0000313" key="9">
    <source>
        <dbReference type="EMBL" id="KAB7497113.1"/>
    </source>
</evidence>
<evidence type="ECO:0000256" key="5">
    <source>
        <dbReference type="ARBA" id="ARBA00023274"/>
    </source>
</evidence>
<dbReference type="Proteomes" id="UP000326759">
    <property type="component" value="Unassembled WGS sequence"/>
</dbReference>
<dbReference type="Pfam" id="PF00338">
    <property type="entry name" value="Ribosomal_S10"/>
    <property type="match status" value="1"/>
</dbReference>
<comment type="caution">
    <text evidence="9">The sequence shown here is derived from an EMBL/GenBank/DDBJ whole genome shotgun (WGS) entry which is preliminary data.</text>
</comment>
<feature type="domain" description="Small ribosomal subunit protein uS10" evidence="8">
    <location>
        <begin position="103"/>
        <end position="200"/>
    </location>
</feature>
<sequence>MSVGLKSTRLISLIRCCQASQRIVQPSLGYANMQDCSSIWVHESTPSPSKLLSYQASQQLLTVSKLFSTTHSNNASSVQEDKLSELTTEKDQAEFDKLYRSITLECRGHDKAVLASYSRFLTTAAKHLEICVDKIDTPRHHIIRYDTLKSAFVKKKHRVQYEIRTYFLIIKFLRLTSSTADTFLEYVQRNIPEGVAMIVTKYIV</sequence>
<evidence type="ECO:0000313" key="10">
    <source>
        <dbReference type="Proteomes" id="UP000326759"/>
    </source>
</evidence>
<dbReference type="InterPro" id="IPR036838">
    <property type="entry name" value="Ribosomal_uS10_dom_sf"/>
</dbReference>
<dbReference type="InterPro" id="IPR027486">
    <property type="entry name" value="Ribosomal_uS10_dom"/>
</dbReference>
<comment type="similarity">
    <text evidence="2">Belongs to the universal ribosomal protein uS10 family.</text>
</comment>
<gene>
    <name evidence="9" type="primary">mRpS10</name>
    <name evidence="9" type="ORF">Anas_09505</name>
</gene>
<name>A0A5N5SSE9_9CRUS</name>
<evidence type="ECO:0000259" key="8">
    <source>
        <dbReference type="SMART" id="SM01403"/>
    </source>
</evidence>
<keyword evidence="3 9" id="KW-0689">Ribosomal protein</keyword>
<keyword evidence="4" id="KW-0496">Mitochondrion</keyword>
<proteinExistence type="inferred from homology"/>
<evidence type="ECO:0000256" key="1">
    <source>
        <dbReference type="ARBA" id="ARBA00004173"/>
    </source>
</evidence>
<comment type="subcellular location">
    <subcellularLocation>
        <location evidence="1">Mitochondrion</location>
    </subcellularLocation>
</comment>
<evidence type="ECO:0000256" key="3">
    <source>
        <dbReference type="ARBA" id="ARBA00022980"/>
    </source>
</evidence>
<evidence type="ECO:0000256" key="2">
    <source>
        <dbReference type="ARBA" id="ARBA00007102"/>
    </source>
</evidence>
<dbReference type="PANTHER" id="PTHR13334">
    <property type="entry name" value="MITOCHONDRIAL 28S RIBOSOMAL PROTEIN S10"/>
    <property type="match status" value="1"/>
</dbReference>
<dbReference type="SUPFAM" id="SSF54999">
    <property type="entry name" value="Ribosomal protein S10"/>
    <property type="match status" value="1"/>
</dbReference>
<evidence type="ECO:0000256" key="4">
    <source>
        <dbReference type="ARBA" id="ARBA00023128"/>
    </source>
</evidence>
<dbReference type="Gene3D" id="3.30.70.600">
    <property type="entry name" value="Ribosomal protein S10 domain"/>
    <property type="match status" value="1"/>
</dbReference>
<evidence type="ECO:0000256" key="7">
    <source>
        <dbReference type="ARBA" id="ARBA00035544"/>
    </source>
</evidence>
<dbReference type="SMART" id="SM01403">
    <property type="entry name" value="Ribosomal_S10"/>
    <property type="match status" value="1"/>
</dbReference>
<organism evidence="9 10">
    <name type="scientific">Armadillidium nasatum</name>
    <dbReference type="NCBI Taxonomy" id="96803"/>
    <lineage>
        <taxon>Eukaryota</taxon>
        <taxon>Metazoa</taxon>
        <taxon>Ecdysozoa</taxon>
        <taxon>Arthropoda</taxon>
        <taxon>Crustacea</taxon>
        <taxon>Multicrustacea</taxon>
        <taxon>Malacostraca</taxon>
        <taxon>Eumalacostraca</taxon>
        <taxon>Peracarida</taxon>
        <taxon>Isopoda</taxon>
        <taxon>Oniscidea</taxon>
        <taxon>Crinocheta</taxon>
        <taxon>Armadillidiidae</taxon>
        <taxon>Armadillidium</taxon>
    </lineage>
</organism>